<dbReference type="CDD" id="cd00761">
    <property type="entry name" value="Glyco_tranf_GTA_type"/>
    <property type="match status" value="1"/>
</dbReference>
<evidence type="ECO:0000313" key="3">
    <source>
        <dbReference type="EMBL" id="KAA6316742.1"/>
    </source>
</evidence>
<dbReference type="Gene3D" id="3.90.550.10">
    <property type="entry name" value="Spore Coat Polysaccharide Biosynthesis Protein SpsA, Chain A"/>
    <property type="match status" value="1"/>
</dbReference>
<dbReference type="PANTHER" id="PTHR11675">
    <property type="entry name" value="N-ACETYLGALACTOSAMINYLTRANSFERASE"/>
    <property type="match status" value="1"/>
</dbReference>
<dbReference type="InterPro" id="IPR001173">
    <property type="entry name" value="Glyco_trans_2-like"/>
</dbReference>
<comment type="caution">
    <text evidence="3">The sequence shown here is derived from an EMBL/GenBank/DDBJ whole genome shotgun (WGS) entry which is preliminary data.</text>
</comment>
<accession>A0A5J4Q5D5</accession>
<dbReference type="SUPFAM" id="SSF53448">
    <property type="entry name" value="Nucleotide-diphospho-sugar transferases"/>
    <property type="match status" value="1"/>
</dbReference>
<dbReference type="InterPro" id="IPR029044">
    <property type="entry name" value="Nucleotide-diphossugar_trans"/>
</dbReference>
<dbReference type="EMBL" id="SNRY01004772">
    <property type="protein sequence ID" value="KAA6316742.1"/>
    <property type="molecule type" value="Genomic_DNA"/>
</dbReference>
<reference evidence="3" key="1">
    <citation type="submission" date="2019-03" db="EMBL/GenBank/DDBJ databases">
        <title>Single cell metagenomics reveals metabolic interactions within the superorganism composed of flagellate Streblomastix strix and complex community of Bacteroidetes bacteria on its surface.</title>
        <authorList>
            <person name="Treitli S.C."/>
            <person name="Kolisko M."/>
            <person name="Husnik F."/>
            <person name="Keeling P."/>
            <person name="Hampl V."/>
        </authorList>
    </citation>
    <scope>NUCLEOTIDE SEQUENCE</scope>
    <source>
        <strain evidence="3">STM</strain>
    </source>
</reference>
<protein>
    <recommendedName>
        <fullName evidence="2">Glycosyltransferase 2-like domain-containing protein</fullName>
    </recommendedName>
</protein>
<dbReference type="PANTHER" id="PTHR11675:SF126">
    <property type="entry name" value="RICIN B LECTIN DOMAIN-CONTAINING PROTEIN"/>
    <property type="match status" value="1"/>
</dbReference>
<evidence type="ECO:0000259" key="2">
    <source>
        <dbReference type="Pfam" id="PF00535"/>
    </source>
</evidence>
<dbReference type="GO" id="GO:0004653">
    <property type="term" value="F:polypeptide N-acetylgalactosaminyltransferase activity"/>
    <property type="evidence" value="ECO:0007669"/>
    <property type="project" value="TreeGrafter"/>
</dbReference>
<dbReference type="GO" id="GO:0005794">
    <property type="term" value="C:Golgi apparatus"/>
    <property type="evidence" value="ECO:0007669"/>
    <property type="project" value="TreeGrafter"/>
</dbReference>
<sequence length="305" mass="36041">MNNESSQLTVIIPFLNEKQELGNTLESIRKTTKKFVNILVINDNSDDNYDYDTDIKKYDCTYIKHNSRKGVAASRDEGVKECKTEYFLLLDAHMEFYEQGWDERIVSIMEENPKSLLCSNTKVLWETRENVQEKPSVFGTYFNEKLSVQSVWKYIDLHPDENICEIECIRGGAYVCSKSYWEYLHGLNGLINYGLDEELITMKVINNGGKLLLVKDWVVGHIYRSKFPYQVVNQDLIYNQLLIIELFFDGEIKEKMQQRLYNTYHNLMEECIQLLEDNKSWIESEKEYMKNIKDCNRRFPQESLT</sequence>
<dbReference type="AlphaFoldDB" id="A0A5J4Q5D5"/>
<feature type="domain" description="Glycosyltransferase 2-like" evidence="2">
    <location>
        <begin position="9"/>
        <end position="134"/>
    </location>
</feature>
<name>A0A5J4Q5D5_9ZZZZ</name>
<dbReference type="GO" id="GO:0006493">
    <property type="term" value="P:protein O-linked glycosylation"/>
    <property type="evidence" value="ECO:0007669"/>
    <property type="project" value="TreeGrafter"/>
</dbReference>
<gene>
    <name evidence="3" type="ORF">EZS27_032990</name>
</gene>
<organism evidence="3">
    <name type="scientific">termite gut metagenome</name>
    <dbReference type="NCBI Taxonomy" id="433724"/>
    <lineage>
        <taxon>unclassified sequences</taxon>
        <taxon>metagenomes</taxon>
        <taxon>organismal metagenomes</taxon>
    </lineage>
</organism>
<proteinExistence type="predicted"/>
<evidence type="ECO:0000256" key="1">
    <source>
        <dbReference type="ARBA" id="ARBA00023157"/>
    </source>
</evidence>
<dbReference type="Pfam" id="PF00535">
    <property type="entry name" value="Glycos_transf_2"/>
    <property type="match status" value="1"/>
</dbReference>
<keyword evidence="1" id="KW-1015">Disulfide bond</keyword>